<dbReference type="RefSeq" id="WP_353295758.1">
    <property type="nucleotide sequence ID" value="NZ_BAABWH010000008.1"/>
</dbReference>
<comment type="caution">
    <text evidence="10">The sequence shown here is derived from an EMBL/GenBank/DDBJ whole genome shotgun (WGS) entry which is preliminary data.</text>
</comment>
<keyword evidence="2 4" id="KW-0807">Transducer</keyword>
<evidence type="ECO:0000259" key="6">
    <source>
        <dbReference type="PROSITE" id="PS50111"/>
    </source>
</evidence>
<dbReference type="PROSITE" id="PS50111">
    <property type="entry name" value="CHEMOTAXIS_TRANSDUC_2"/>
    <property type="match status" value="1"/>
</dbReference>
<feature type="domain" description="PAC" evidence="8">
    <location>
        <begin position="94"/>
        <end position="146"/>
    </location>
</feature>
<dbReference type="SMART" id="SM00283">
    <property type="entry name" value="MA"/>
    <property type="match status" value="1"/>
</dbReference>
<gene>
    <name evidence="10" type="ORF">NBRC116585_26550</name>
</gene>
<dbReference type="InterPro" id="IPR000700">
    <property type="entry name" value="PAS-assoc_C"/>
</dbReference>
<evidence type="ECO:0000259" key="9">
    <source>
        <dbReference type="PROSITE" id="PS50885"/>
    </source>
</evidence>
<evidence type="ECO:0000259" key="8">
    <source>
        <dbReference type="PROSITE" id="PS50113"/>
    </source>
</evidence>
<evidence type="ECO:0008006" key="12">
    <source>
        <dbReference type="Google" id="ProtNLM"/>
    </source>
</evidence>
<dbReference type="Pfam" id="PF13188">
    <property type="entry name" value="PAS_8"/>
    <property type="match status" value="1"/>
</dbReference>
<dbReference type="InterPro" id="IPR004090">
    <property type="entry name" value="Chemotax_Me-accpt_rcpt"/>
</dbReference>
<feature type="region of interest" description="Disordered" evidence="5">
    <location>
        <begin position="1009"/>
        <end position="1032"/>
    </location>
</feature>
<dbReference type="InterPro" id="IPR013655">
    <property type="entry name" value="PAS_fold_3"/>
</dbReference>
<dbReference type="InterPro" id="IPR035965">
    <property type="entry name" value="PAS-like_dom_sf"/>
</dbReference>
<evidence type="ECO:0000256" key="3">
    <source>
        <dbReference type="ARBA" id="ARBA00029447"/>
    </source>
</evidence>
<protein>
    <recommendedName>
        <fullName evidence="12">Methyl-accepting chemotaxis sensory transducer with Pas/Pac sensor</fullName>
    </recommendedName>
</protein>
<evidence type="ECO:0000256" key="2">
    <source>
        <dbReference type="ARBA" id="ARBA00023224"/>
    </source>
</evidence>
<dbReference type="Pfam" id="PF08447">
    <property type="entry name" value="PAS_3"/>
    <property type="match status" value="3"/>
</dbReference>
<dbReference type="Gene3D" id="1.10.287.950">
    <property type="entry name" value="Methyl-accepting chemotaxis protein"/>
    <property type="match status" value="1"/>
</dbReference>
<sequence length="1032" mass="112653">MSFFRNMISGGNAIDSTKLREMEGKLAAIEKSQASIEFNMDGTIITANQNFLDAMGYRLDEIQGQHHRMFVSPAYANSAEYAAFWNMLNRGEFQTAEYERFNKAGDSVWIQASYNPIMDDTGKPYKVIKYASDITEQKKKTIDFTGKVNAISRAQAVIEFTPNGEILTANDNFLATVGYSLVEIQGKHHRIFVDPEYANSAEYKDFWKKLAQGEFSSGEFERFGKDGHSVWIQATYNPILDDSGEVVKVVKFASNITDQKKKSIDYSGKLNAISRAQAMIEFSPEGEILTANENFLATVGYPLHEIQGKHHRIFVSPEYANSPEYTEFWKKLGQGEFSAGEYERFGKDGSSVWIQATYNPILDEAGNVVKVVKFATNITEQKLKAAEDKRNAQMASALKLCQATVMLADNDLNIVYMNDEMVKLLANRETEIQQHLSHFKVSELIGTNVDTFHKNPSHQRGILSALDKPMETRLSFDDVKFDLTASPWVDSDGTRIGTVVEWVDVTDVLKTRAEEKRVADENRRVRQALDSVSTNAMIADTDGNIIYMNEAVENMMKDSESDLRKDLPNFNASALMGANIDTFHKDPSHQRAMLAALTKTYKTQIEVGGRTYSLIANPIINENNERLGTVVEWNDRTIEVGAEKEIDAIVEAAAAGDLSRRIDTIGKQGFFLGLAEGLNRLLGIADDVVNDTVRIFDALAHGNLTRKIDADYMGSFGKLKQDANSTVERLTEIMTRIRESASTVATGASEIAQGNADLSKRTESQASSLEETASSMEEMTSAVKQTSENSVHANELASSAKNKAEEGGEVVEKAVTAMDEINQASKKISDIIGVIDEIAFQTNLLALNAAVEAARAGEQGRGFAVVAGEVRNLAQRSAGAAKEIKDLIRDSVDKVEAGTALVNASGKTLNEIIGAVDRVSAMIQEISTAAAEQSAGIDQVNSAVAQMDEMTQQNAALVEEATAAGEAMAGQAQGMTQLMEFFTVDASFATGSIDDMPVAAAPVAAAPAAPAMPAGDQGGLSVSNSGDDWEEF</sequence>
<evidence type="ECO:0000313" key="10">
    <source>
        <dbReference type="EMBL" id="GAA6146537.1"/>
    </source>
</evidence>
<dbReference type="PANTHER" id="PTHR43531:SF14">
    <property type="entry name" value="METHYL-ACCEPTING CHEMOTAXIS PROTEIN I-RELATED"/>
    <property type="match status" value="1"/>
</dbReference>
<keyword evidence="11" id="KW-1185">Reference proteome</keyword>
<feature type="domain" description="PAC" evidence="8">
    <location>
        <begin position="216"/>
        <end position="268"/>
    </location>
</feature>
<dbReference type="PROSITE" id="PS50885">
    <property type="entry name" value="HAMP"/>
    <property type="match status" value="1"/>
</dbReference>
<feature type="domain" description="HAMP" evidence="9">
    <location>
        <begin position="689"/>
        <end position="735"/>
    </location>
</feature>
<feature type="domain" description="PAS" evidence="7">
    <location>
        <begin position="521"/>
        <end position="563"/>
    </location>
</feature>
<dbReference type="CDD" id="cd11386">
    <property type="entry name" value="MCP_signal"/>
    <property type="match status" value="1"/>
</dbReference>
<feature type="domain" description="PAC" evidence="8">
    <location>
        <begin position="338"/>
        <end position="390"/>
    </location>
</feature>
<evidence type="ECO:0000259" key="7">
    <source>
        <dbReference type="PROSITE" id="PS50112"/>
    </source>
</evidence>
<keyword evidence="1" id="KW-0488">Methylation</keyword>
<organism evidence="10 11">
    <name type="scientific">Thalassolituus maritimus</name>
    <dbReference type="NCBI Taxonomy" id="484498"/>
    <lineage>
        <taxon>Bacteria</taxon>
        <taxon>Pseudomonadati</taxon>
        <taxon>Pseudomonadota</taxon>
        <taxon>Gammaproteobacteria</taxon>
        <taxon>Oceanospirillales</taxon>
        <taxon>Oceanospirillaceae</taxon>
        <taxon>Thalassolituus</taxon>
    </lineage>
</organism>
<dbReference type="InterPro" id="IPR003660">
    <property type="entry name" value="HAMP_dom"/>
</dbReference>
<dbReference type="PANTHER" id="PTHR43531">
    <property type="entry name" value="PROTEIN ICFG"/>
    <property type="match status" value="1"/>
</dbReference>
<feature type="compositionally biased region" description="Low complexity" evidence="5">
    <location>
        <begin position="766"/>
        <end position="778"/>
    </location>
</feature>
<dbReference type="Pfam" id="PF18947">
    <property type="entry name" value="HAMP_2"/>
    <property type="match status" value="1"/>
</dbReference>
<evidence type="ECO:0000256" key="4">
    <source>
        <dbReference type="PROSITE-ProRule" id="PRU00284"/>
    </source>
</evidence>
<dbReference type="EMBL" id="BAABWH010000008">
    <property type="protein sequence ID" value="GAA6146537.1"/>
    <property type="molecule type" value="Genomic_DNA"/>
</dbReference>
<dbReference type="Pfam" id="PF00015">
    <property type="entry name" value="MCPsignal"/>
    <property type="match status" value="1"/>
</dbReference>
<dbReference type="SMART" id="SM00091">
    <property type="entry name" value="PAS"/>
    <property type="match status" value="5"/>
</dbReference>
<comment type="similarity">
    <text evidence="3">Belongs to the methyl-accepting chemotaxis (MCP) protein family.</text>
</comment>
<name>A0ABQ0A2B2_9GAMM</name>
<dbReference type="NCBIfam" id="TIGR00229">
    <property type="entry name" value="sensory_box"/>
    <property type="match status" value="3"/>
</dbReference>
<evidence type="ECO:0000256" key="1">
    <source>
        <dbReference type="ARBA" id="ARBA00022481"/>
    </source>
</evidence>
<dbReference type="PROSITE" id="PS50112">
    <property type="entry name" value="PAS"/>
    <property type="match status" value="1"/>
</dbReference>
<dbReference type="SUPFAM" id="SSF58104">
    <property type="entry name" value="Methyl-accepting chemotaxis protein (MCP) signaling domain"/>
    <property type="match status" value="1"/>
</dbReference>
<evidence type="ECO:0000256" key="5">
    <source>
        <dbReference type="SAM" id="MobiDB-lite"/>
    </source>
</evidence>
<dbReference type="Proteomes" id="UP001481413">
    <property type="component" value="Unassembled WGS sequence"/>
</dbReference>
<dbReference type="PRINTS" id="PR00260">
    <property type="entry name" value="CHEMTRNSDUCR"/>
</dbReference>
<proteinExistence type="inferred from homology"/>
<dbReference type="Gene3D" id="3.30.450.20">
    <property type="entry name" value="PAS domain"/>
    <property type="match status" value="5"/>
</dbReference>
<dbReference type="SMART" id="SM00086">
    <property type="entry name" value="PAC"/>
    <property type="match status" value="3"/>
</dbReference>
<dbReference type="InterPro" id="IPR000014">
    <property type="entry name" value="PAS"/>
</dbReference>
<reference evidence="10 11" key="1">
    <citation type="submission" date="2024-04" db="EMBL/GenBank/DDBJ databases">
        <title>Draft genome sequence of Thalassolituus maritimus NBRC 116585.</title>
        <authorList>
            <person name="Miyakawa T."/>
            <person name="Kusuya Y."/>
            <person name="Miura T."/>
        </authorList>
    </citation>
    <scope>NUCLEOTIDE SEQUENCE [LARGE SCALE GENOMIC DNA]</scope>
    <source>
        <strain evidence="10 11">5NW40-0001</strain>
    </source>
</reference>
<dbReference type="InterPro" id="IPR001610">
    <property type="entry name" value="PAC"/>
</dbReference>
<feature type="region of interest" description="Disordered" evidence="5">
    <location>
        <begin position="753"/>
        <end position="778"/>
    </location>
</feature>
<dbReference type="InterPro" id="IPR051310">
    <property type="entry name" value="MCP_chemotaxis"/>
</dbReference>
<accession>A0ABQ0A2B2</accession>
<feature type="domain" description="Methyl-accepting transducer" evidence="6">
    <location>
        <begin position="740"/>
        <end position="969"/>
    </location>
</feature>
<dbReference type="SUPFAM" id="SSF55785">
    <property type="entry name" value="PYP-like sensor domain (PAS domain)"/>
    <property type="match status" value="4"/>
</dbReference>
<evidence type="ECO:0000313" key="11">
    <source>
        <dbReference type="Proteomes" id="UP001481413"/>
    </source>
</evidence>
<dbReference type="PROSITE" id="PS50113">
    <property type="entry name" value="PAC"/>
    <property type="match status" value="3"/>
</dbReference>
<dbReference type="CDD" id="cd00130">
    <property type="entry name" value="PAS"/>
    <property type="match status" value="3"/>
</dbReference>
<dbReference type="InterPro" id="IPR004089">
    <property type="entry name" value="MCPsignal_dom"/>
</dbReference>